<name>U6SKX7_9BACI</name>
<dbReference type="GO" id="GO:0008948">
    <property type="term" value="F:oxaloacetate decarboxylase activity"/>
    <property type="evidence" value="ECO:0007669"/>
    <property type="project" value="UniProtKB-EC"/>
</dbReference>
<dbReference type="InterPro" id="IPR005493">
    <property type="entry name" value="RraA/RraA-like"/>
</dbReference>
<comment type="catalytic activity">
    <reaction evidence="12">
        <text>oxaloacetate + H(+) = pyruvate + CO2</text>
        <dbReference type="Rhea" id="RHEA:15641"/>
        <dbReference type="ChEBI" id="CHEBI:15361"/>
        <dbReference type="ChEBI" id="CHEBI:15378"/>
        <dbReference type="ChEBI" id="CHEBI:16452"/>
        <dbReference type="ChEBI" id="CHEBI:16526"/>
        <dbReference type="EC" id="4.1.1.112"/>
    </reaction>
</comment>
<dbReference type="EMBL" id="ATAE01000065">
    <property type="protein sequence ID" value="ERN51296.1"/>
    <property type="molecule type" value="Genomic_DNA"/>
</dbReference>
<dbReference type="GO" id="GO:0046872">
    <property type="term" value="F:metal ion binding"/>
    <property type="evidence" value="ECO:0007669"/>
    <property type="project" value="UniProtKB-KW"/>
</dbReference>
<evidence type="ECO:0000256" key="3">
    <source>
        <dbReference type="ARBA" id="ARBA00008621"/>
    </source>
</evidence>
<feature type="binding site" evidence="13">
    <location>
        <position position="116"/>
    </location>
    <ligand>
        <name>substrate</name>
    </ligand>
</feature>
<protein>
    <recommendedName>
        <fullName evidence="7">Putative 4-hydroxy-4-methyl-2-oxoglutarate aldolase</fullName>
        <ecNumber evidence="6">4.1.1.112</ecNumber>
        <ecNumber evidence="5">4.1.3.17</ecNumber>
    </recommendedName>
    <alternativeName>
        <fullName evidence="11">Oxaloacetate decarboxylase</fullName>
    </alternativeName>
    <alternativeName>
        <fullName evidence="9">Regulator of ribonuclease activity homolog</fullName>
    </alternativeName>
    <alternativeName>
        <fullName evidence="10">RraA-like protein</fullName>
    </alternativeName>
</protein>
<dbReference type="SUPFAM" id="SSF89562">
    <property type="entry name" value="RraA-like"/>
    <property type="match status" value="1"/>
</dbReference>
<feature type="binding site" evidence="13">
    <location>
        <position position="117"/>
    </location>
    <ligand>
        <name>Mg(2+)</name>
        <dbReference type="ChEBI" id="CHEBI:18420"/>
    </ligand>
</feature>
<dbReference type="Gene3D" id="3.50.30.40">
    <property type="entry name" value="Ribonuclease E inhibitor RraA/RraA-like"/>
    <property type="match status" value="1"/>
</dbReference>
<dbReference type="InterPro" id="IPR036704">
    <property type="entry name" value="RraA/RraA-like_sf"/>
</dbReference>
<feature type="binding site" evidence="13">
    <location>
        <begin position="94"/>
        <end position="97"/>
    </location>
    <ligand>
        <name>substrate</name>
    </ligand>
</feature>
<dbReference type="EC" id="4.1.3.17" evidence="5"/>
<sequence>MNKLNNFPDKLPESIISRAQKLNSSLISDAMGGENTMDYKIKPVGGNMDFVGTALTISTVPGDNLFIHHSIYNSDEGYVLVVDGKSHTKNAYLGELLAAAAKAAGLEAIVIDGLVRDKSDLQKIGFPIYARGFIPSGPTKNGPGEKNLKIICGGAVVNPGDLVIGDQDGVAVVPRNQIDQVLAGAEKKQKYEKQRLRDISLFSQNKTNRCTSKDLEPDWLEEKMAQFKE</sequence>
<evidence type="ECO:0000256" key="5">
    <source>
        <dbReference type="ARBA" id="ARBA00012213"/>
    </source>
</evidence>
<dbReference type="EC" id="4.1.1.112" evidence="6"/>
<evidence type="ECO:0000256" key="2">
    <source>
        <dbReference type="ARBA" id="ARBA00001968"/>
    </source>
</evidence>
<proteinExistence type="inferred from homology"/>
<evidence type="ECO:0000256" key="12">
    <source>
        <dbReference type="ARBA" id="ARBA00047973"/>
    </source>
</evidence>
<dbReference type="CDD" id="cd16841">
    <property type="entry name" value="RraA_family"/>
    <property type="match status" value="1"/>
</dbReference>
<comment type="similarity">
    <text evidence="3">Belongs to the class II aldolase/RraA-like family.</text>
</comment>
<evidence type="ECO:0000256" key="13">
    <source>
        <dbReference type="PIRSR" id="PIRSR605493-1"/>
    </source>
</evidence>
<keyword evidence="13" id="KW-0460">Magnesium</keyword>
<evidence type="ECO:0000256" key="7">
    <source>
        <dbReference type="ARBA" id="ARBA00016549"/>
    </source>
</evidence>
<evidence type="ECO:0000256" key="9">
    <source>
        <dbReference type="ARBA" id="ARBA00029596"/>
    </source>
</evidence>
<dbReference type="PANTHER" id="PTHR33254">
    <property type="entry name" value="4-HYDROXY-4-METHYL-2-OXOGLUTARATE ALDOLASE 3-RELATED"/>
    <property type="match status" value="1"/>
</dbReference>
<dbReference type="PANTHER" id="PTHR33254:SF4">
    <property type="entry name" value="4-HYDROXY-4-METHYL-2-OXOGLUTARATE ALDOLASE 3-RELATED"/>
    <property type="match status" value="1"/>
</dbReference>
<comment type="function">
    <text evidence="8">Catalyzes the aldol cleavage of 4-hydroxy-4-methyl-2-oxoglutarate (HMG) into 2 molecules of pyruvate. Also contains a secondary oxaloacetate (OAA) decarboxylase activity due to the common pyruvate enolate transition state formed following C-C bond cleavage in the retro-aldol and decarboxylation reactions.</text>
</comment>
<comment type="subunit">
    <text evidence="4">Homotrimer.</text>
</comment>
<dbReference type="Pfam" id="PF03737">
    <property type="entry name" value="RraA-like"/>
    <property type="match status" value="1"/>
</dbReference>
<dbReference type="GO" id="GO:0047443">
    <property type="term" value="F:4-hydroxy-4-methyl-2-oxoglutarate aldolase activity"/>
    <property type="evidence" value="ECO:0007669"/>
    <property type="project" value="UniProtKB-EC"/>
</dbReference>
<comment type="catalytic activity">
    <reaction evidence="1">
        <text>4-hydroxy-4-methyl-2-oxoglutarate = 2 pyruvate</text>
        <dbReference type="Rhea" id="RHEA:22748"/>
        <dbReference type="ChEBI" id="CHEBI:15361"/>
        <dbReference type="ChEBI" id="CHEBI:58276"/>
        <dbReference type="EC" id="4.1.3.17"/>
    </reaction>
</comment>
<accession>U6SKX7</accession>
<evidence type="ECO:0000313" key="15">
    <source>
        <dbReference type="Proteomes" id="UP000017170"/>
    </source>
</evidence>
<comment type="cofactor">
    <cofactor evidence="13">
        <name>Mg(2+)</name>
        <dbReference type="ChEBI" id="CHEBI:18420"/>
    </cofactor>
</comment>
<evidence type="ECO:0000256" key="1">
    <source>
        <dbReference type="ARBA" id="ARBA00001342"/>
    </source>
</evidence>
<organism evidence="14 15">
    <name type="scientific">Alkalihalophilus marmarensis DSM 21297</name>
    <dbReference type="NCBI Taxonomy" id="1188261"/>
    <lineage>
        <taxon>Bacteria</taxon>
        <taxon>Bacillati</taxon>
        <taxon>Bacillota</taxon>
        <taxon>Bacilli</taxon>
        <taxon>Bacillales</taxon>
        <taxon>Bacillaceae</taxon>
        <taxon>Alkalihalophilus</taxon>
    </lineage>
</organism>
<dbReference type="PATRIC" id="fig|1188261.3.peg.3852"/>
<evidence type="ECO:0000256" key="10">
    <source>
        <dbReference type="ARBA" id="ARBA00030169"/>
    </source>
</evidence>
<keyword evidence="15" id="KW-1185">Reference proteome</keyword>
<comment type="caution">
    <text evidence="14">The sequence shown here is derived from an EMBL/GenBank/DDBJ whole genome shotgun (WGS) entry which is preliminary data.</text>
</comment>
<comment type="cofactor">
    <cofactor evidence="2">
        <name>a divalent metal cation</name>
        <dbReference type="ChEBI" id="CHEBI:60240"/>
    </cofactor>
</comment>
<evidence type="ECO:0000313" key="14">
    <source>
        <dbReference type="EMBL" id="ERN51296.1"/>
    </source>
</evidence>
<keyword evidence="13" id="KW-0479">Metal-binding</keyword>
<evidence type="ECO:0000256" key="8">
    <source>
        <dbReference type="ARBA" id="ARBA00025046"/>
    </source>
</evidence>
<dbReference type="Proteomes" id="UP000017170">
    <property type="component" value="Unassembled WGS sequence"/>
</dbReference>
<evidence type="ECO:0000256" key="4">
    <source>
        <dbReference type="ARBA" id="ARBA00011233"/>
    </source>
</evidence>
<dbReference type="AlphaFoldDB" id="U6SKX7"/>
<dbReference type="RefSeq" id="WP_022629838.1">
    <property type="nucleotide sequence ID" value="NZ_ATAE01000065.1"/>
</dbReference>
<reference evidence="14 15" key="1">
    <citation type="journal article" date="2013" name="Genome Announc.">
        <title>Genome Sequence of the Extreme Obligate Alkaliphile Bacillus marmarensis Strain DSM 21297.</title>
        <authorList>
            <person name="Wernick D.G."/>
            <person name="Choi K.Y."/>
            <person name="Tat C.A."/>
            <person name="Lafontaine Rivera J.G."/>
            <person name="Liao J.C."/>
        </authorList>
    </citation>
    <scope>NUCLEOTIDE SEQUENCE [LARGE SCALE GENOMIC DNA]</scope>
    <source>
        <strain evidence="14 15">DSM 21297</strain>
    </source>
</reference>
<evidence type="ECO:0000256" key="11">
    <source>
        <dbReference type="ARBA" id="ARBA00032305"/>
    </source>
</evidence>
<gene>
    <name evidence="14" type="ORF">A33I_20670</name>
</gene>
<evidence type="ECO:0000256" key="6">
    <source>
        <dbReference type="ARBA" id="ARBA00012947"/>
    </source>
</evidence>